<reference evidence="1 2" key="1">
    <citation type="submission" date="2024-03" db="EMBL/GenBank/DDBJ databases">
        <title>Novel species of the genus Variovorax.</title>
        <authorList>
            <person name="Liu Q."/>
            <person name="Xin Y.-H."/>
        </authorList>
    </citation>
    <scope>NUCLEOTIDE SEQUENCE [LARGE SCALE GENOMIC DNA]</scope>
    <source>
        <strain evidence="1 2">KACC 18901</strain>
    </source>
</reference>
<organism evidence="1 2">
    <name type="scientific">Variovorax robiniae</name>
    <dbReference type="NCBI Taxonomy" id="1836199"/>
    <lineage>
        <taxon>Bacteria</taxon>
        <taxon>Pseudomonadati</taxon>
        <taxon>Pseudomonadota</taxon>
        <taxon>Betaproteobacteria</taxon>
        <taxon>Burkholderiales</taxon>
        <taxon>Comamonadaceae</taxon>
        <taxon>Variovorax</taxon>
    </lineage>
</organism>
<evidence type="ECO:0000313" key="1">
    <source>
        <dbReference type="EMBL" id="MEJ8853105.1"/>
    </source>
</evidence>
<dbReference type="EMBL" id="JBBKZS010000001">
    <property type="protein sequence ID" value="MEJ8853105.1"/>
    <property type="molecule type" value="Genomic_DNA"/>
</dbReference>
<dbReference type="Proteomes" id="UP001367030">
    <property type="component" value="Unassembled WGS sequence"/>
</dbReference>
<evidence type="ECO:0000313" key="2">
    <source>
        <dbReference type="Proteomes" id="UP001367030"/>
    </source>
</evidence>
<sequence length="40" mass="4255">MSRVTAVPTTRGATAEVCATGVDDVEIKYLCIGGIQDRRT</sequence>
<dbReference type="RefSeq" id="WP_340333214.1">
    <property type="nucleotide sequence ID" value="NZ_JBBKZS010000001.1"/>
</dbReference>
<gene>
    <name evidence="1" type="ORF">WKW79_00905</name>
</gene>
<comment type="caution">
    <text evidence="1">The sequence shown here is derived from an EMBL/GenBank/DDBJ whole genome shotgun (WGS) entry which is preliminary data.</text>
</comment>
<protein>
    <submittedName>
        <fullName evidence="1">Uncharacterized protein</fullName>
    </submittedName>
</protein>
<accession>A0ABU8WZY7</accession>
<keyword evidence="2" id="KW-1185">Reference proteome</keyword>
<proteinExistence type="predicted"/>
<name>A0ABU8WZY7_9BURK</name>